<sequence length="84" mass="9411">MTRLLLGNIEPGTSDDEIRELLQKYGFPAFDEIEHTPGAGSRPAVVLTFHGADPAALAKVQQRFHNLHWKNRKLTAQVLRDSFA</sequence>
<keyword evidence="2" id="KW-1185">Reference proteome</keyword>
<reference evidence="1" key="1">
    <citation type="submission" date="2016-01" db="EMBL/GenBank/DDBJ databases">
        <authorList>
            <person name="Peeters C."/>
        </authorList>
    </citation>
    <scope>NUCLEOTIDE SEQUENCE [LARGE SCALE GENOMIC DNA]</scope>
    <source>
        <strain evidence="1">LMG 22937</strain>
    </source>
</reference>
<dbReference type="RefSeq" id="WP_087660133.1">
    <property type="nucleotide sequence ID" value="NZ_FCOL02000106.1"/>
</dbReference>
<evidence type="ECO:0000313" key="2">
    <source>
        <dbReference type="Proteomes" id="UP000054925"/>
    </source>
</evidence>
<dbReference type="EMBL" id="FCOL02000106">
    <property type="protein sequence ID" value="SAL83819.1"/>
    <property type="molecule type" value="Genomic_DNA"/>
</dbReference>
<accession>A0A158KSX0</accession>
<dbReference type="SUPFAM" id="SSF54928">
    <property type="entry name" value="RNA-binding domain, RBD"/>
    <property type="match status" value="1"/>
</dbReference>
<dbReference type="AlphaFoldDB" id="A0A158KSX0"/>
<name>A0A158KSX0_9BURK</name>
<dbReference type="Proteomes" id="UP000054925">
    <property type="component" value="Unassembled WGS sequence"/>
</dbReference>
<dbReference type="GO" id="GO:0003676">
    <property type="term" value="F:nucleic acid binding"/>
    <property type="evidence" value="ECO:0007669"/>
    <property type="project" value="InterPro"/>
</dbReference>
<comment type="caution">
    <text evidence="1">The sequence shown here is derived from an EMBL/GenBank/DDBJ whole genome shotgun (WGS) entry which is preliminary data.</text>
</comment>
<evidence type="ECO:0000313" key="1">
    <source>
        <dbReference type="EMBL" id="SAL83819.1"/>
    </source>
</evidence>
<proteinExistence type="predicted"/>
<gene>
    <name evidence="1" type="ORF">AWB67_06512</name>
</gene>
<organism evidence="1 2">
    <name type="scientific">Caballeronia terrestris</name>
    <dbReference type="NCBI Taxonomy" id="1226301"/>
    <lineage>
        <taxon>Bacteria</taxon>
        <taxon>Pseudomonadati</taxon>
        <taxon>Pseudomonadota</taxon>
        <taxon>Betaproteobacteria</taxon>
        <taxon>Burkholderiales</taxon>
        <taxon>Burkholderiaceae</taxon>
        <taxon>Caballeronia</taxon>
    </lineage>
</organism>
<evidence type="ECO:0008006" key="3">
    <source>
        <dbReference type="Google" id="ProtNLM"/>
    </source>
</evidence>
<dbReference type="InterPro" id="IPR035979">
    <property type="entry name" value="RBD_domain_sf"/>
</dbReference>
<protein>
    <recommendedName>
        <fullName evidence="3">RNA-binding protein</fullName>
    </recommendedName>
</protein>
<dbReference type="OrthoDB" id="8853072at2"/>